<protein>
    <submittedName>
        <fullName evidence="4">Uncharacterized protein</fullName>
    </submittedName>
</protein>
<keyword evidence="2" id="KW-0472">Membrane</keyword>
<dbReference type="OMA" id="CEARLFE"/>
<keyword evidence="5" id="KW-1185">Reference proteome</keyword>
<reference evidence="3 5" key="1">
    <citation type="journal article" date="2017" name="Nature">
        <title>The sunflower genome provides insights into oil metabolism, flowering and Asterid evolution.</title>
        <authorList>
            <person name="Badouin H."/>
            <person name="Gouzy J."/>
            <person name="Grassa C.J."/>
            <person name="Murat F."/>
            <person name="Staton S.E."/>
            <person name="Cottret L."/>
            <person name="Lelandais-Briere C."/>
            <person name="Owens G.L."/>
            <person name="Carrere S."/>
            <person name="Mayjonade B."/>
            <person name="Legrand L."/>
            <person name="Gill N."/>
            <person name="Kane N.C."/>
            <person name="Bowers J.E."/>
            <person name="Hubner S."/>
            <person name="Bellec A."/>
            <person name="Berard A."/>
            <person name="Berges H."/>
            <person name="Blanchet N."/>
            <person name="Boniface M.C."/>
            <person name="Brunel D."/>
            <person name="Catrice O."/>
            <person name="Chaidir N."/>
            <person name="Claudel C."/>
            <person name="Donnadieu C."/>
            <person name="Faraut T."/>
            <person name="Fievet G."/>
            <person name="Helmstetter N."/>
            <person name="King M."/>
            <person name="Knapp S.J."/>
            <person name="Lai Z."/>
            <person name="Le Paslier M.C."/>
            <person name="Lippi Y."/>
            <person name="Lorenzon L."/>
            <person name="Mandel J.R."/>
            <person name="Marage G."/>
            <person name="Marchand G."/>
            <person name="Marquand E."/>
            <person name="Bret-Mestries E."/>
            <person name="Morien E."/>
            <person name="Nambeesan S."/>
            <person name="Nguyen T."/>
            <person name="Pegot-Espagnet P."/>
            <person name="Pouilly N."/>
            <person name="Raftis F."/>
            <person name="Sallet E."/>
            <person name="Schiex T."/>
            <person name="Thomas J."/>
            <person name="Vandecasteele C."/>
            <person name="Vares D."/>
            <person name="Vear F."/>
            <person name="Vautrin S."/>
            <person name="Crespi M."/>
            <person name="Mangin B."/>
            <person name="Burke J.M."/>
            <person name="Salse J."/>
            <person name="Munos S."/>
            <person name="Vincourt P."/>
            <person name="Rieseberg L.H."/>
            <person name="Langlade N.B."/>
        </authorList>
    </citation>
    <scope>NUCLEOTIDE SEQUENCE [LARGE SCALE GENOMIC DNA]</scope>
    <source>
        <strain evidence="5">cv. SF193</strain>
        <tissue evidence="3">Leaves</tissue>
    </source>
</reference>
<keyword evidence="2" id="KW-0812">Transmembrane</keyword>
<evidence type="ECO:0000313" key="5">
    <source>
        <dbReference type="Proteomes" id="UP000215914"/>
    </source>
</evidence>
<dbReference type="EMBL" id="MNCJ02000320">
    <property type="protein sequence ID" value="KAF5807541.1"/>
    <property type="molecule type" value="Genomic_DNA"/>
</dbReference>
<dbReference type="EMBL" id="CM007894">
    <property type="protein sequence ID" value="OTG26593.1"/>
    <property type="molecule type" value="Genomic_DNA"/>
</dbReference>
<name>A0A251UU85_HELAN</name>
<evidence type="ECO:0000256" key="2">
    <source>
        <dbReference type="SAM" id="Phobius"/>
    </source>
</evidence>
<dbReference type="OrthoDB" id="680851at2759"/>
<dbReference type="AlphaFoldDB" id="A0A251UU85"/>
<dbReference type="PANTHER" id="PTHR34562:SF8">
    <property type="entry name" value="WPP DOMAIN-INTERACTING PROTEIN 1"/>
    <property type="match status" value="1"/>
</dbReference>
<feature type="coiled-coil region" evidence="1">
    <location>
        <begin position="58"/>
        <end position="148"/>
    </location>
</feature>
<evidence type="ECO:0000256" key="1">
    <source>
        <dbReference type="SAM" id="Coils"/>
    </source>
</evidence>
<sequence>MEIEHDDDDENLISENEQDLLTVSMMKLHSAQDAFKIEVQKLKNVGKDDHNNSADHSIETGSKQNRDLKTELDELMKQKIEVEVQHVAISKAIEHWNVEYEVMVEEQKKVLLEQVEMMKKLEDAEEKAMELKMQAEKLQVTCEEILEKEQVWEARNMVWIFCVKLMLLFVLLVFFFFFGV</sequence>
<dbReference type="Gramene" id="mRNA:HanXRQr2_Chr05g0234841">
    <property type="protein sequence ID" value="mRNA:HanXRQr2_Chr05g0234841"/>
    <property type="gene ID" value="HanXRQr2_Chr05g0234841"/>
</dbReference>
<feature type="transmembrane region" description="Helical" evidence="2">
    <location>
        <begin position="158"/>
        <end position="178"/>
    </location>
</feature>
<evidence type="ECO:0000313" key="4">
    <source>
        <dbReference type="EMBL" id="OTG26593.1"/>
    </source>
</evidence>
<dbReference type="InterPro" id="IPR044696">
    <property type="entry name" value="WIP1/2/3"/>
</dbReference>
<reference evidence="4" key="2">
    <citation type="submission" date="2017-02" db="EMBL/GenBank/DDBJ databases">
        <title>Sunflower complete genome.</title>
        <authorList>
            <person name="Langlade N."/>
            <person name="Munos S."/>
        </authorList>
    </citation>
    <scope>NUCLEOTIDE SEQUENCE [LARGE SCALE GENOMIC DNA]</scope>
    <source>
        <tissue evidence="4">Leaves</tissue>
    </source>
</reference>
<dbReference type="PANTHER" id="PTHR34562">
    <property type="entry name" value="WPP DOMAIN-INTERACTING PROTEIN 2"/>
    <property type="match status" value="1"/>
</dbReference>
<keyword evidence="1" id="KW-0175">Coiled coil</keyword>
<reference evidence="3" key="3">
    <citation type="submission" date="2020-06" db="EMBL/GenBank/DDBJ databases">
        <title>Helianthus annuus Genome sequencing and assembly Release 2.</title>
        <authorList>
            <person name="Gouzy J."/>
            <person name="Langlade N."/>
            <person name="Munos S."/>
        </authorList>
    </citation>
    <scope>NUCLEOTIDE SEQUENCE</scope>
    <source>
        <tissue evidence="3">Leaves</tissue>
    </source>
</reference>
<organism evidence="4 5">
    <name type="scientific">Helianthus annuus</name>
    <name type="common">Common sunflower</name>
    <dbReference type="NCBI Taxonomy" id="4232"/>
    <lineage>
        <taxon>Eukaryota</taxon>
        <taxon>Viridiplantae</taxon>
        <taxon>Streptophyta</taxon>
        <taxon>Embryophyta</taxon>
        <taxon>Tracheophyta</taxon>
        <taxon>Spermatophyta</taxon>
        <taxon>Magnoliopsida</taxon>
        <taxon>eudicotyledons</taxon>
        <taxon>Gunneridae</taxon>
        <taxon>Pentapetalae</taxon>
        <taxon>asterids</taxon>
        <taxon>campanulids</taxon>
        <taxon>Asterales</taxon>
        <taxon>Asteraceae</taxon>
        <taxon>Asteroideae</taxon>
        <taxon>Heliantheae alliance</taxon>
        <taxon>Heliantheae</taxon>
        <taxon>Helianthus</taxon>
    </lineage>
</organism>
<keyword evidence="2" id="KW-1133">Transmembrane helix</keyword>
<proteinExistence type="predicted"/>
<accession>A0A251UU85</accession>
<evidence type="ECO:0000313" key="3">
    <source>
        <dbReference type="EMBL" id="KAF5807541.1"/>
    </source>
</evidence>
<dbReference type="InParanoid" id="A0A251UU85"/>
<gene>
    <name evidence="4" type="ORF">HannXRQ_Chr05g0160341</name>
    <name evidence="3" type="ORF">HanXRQr2_Chr05g0234841</name>
</gene>
<dbReference type="Proteomes" id="UP000215914">
    <property type="component" value="Chromosome 5"/>
</dbReference>